<keyword evidence="1" id="KW-0732">Signal</keyword>
<feature type="signal peptide" evidence="1">
    <location>
        <begin position="1"/>
        <end position="30"/>
    </location>
</feature>
<organism evidence="2 3">
    <name type="scientific">Streptomyces ossamyceticus</name>
    <dbReference type="NCBI Taxonomy" id="249581"/>
    <lineage>
        <taxon>Bacteria</taxon>
        <taxon>Bacillati</taxon>
        <taxon>Actinomycetota</taxon>
        <taxon>Actinomycetes</taxon>
        <taxon>Kitasatosporales</taxon>
        <taxon>Streptomycetaceae</taxon>
        <taxon>Streptomyces</taxon>
    </lineage>
</organism>
<proteinExistence type="predicted"/>
<dbReference type="EMBL" id="JBEXPZ010000035">
    <property type="protein sequence ID" value="MET9848014.1"/>
    <property type="molecule type" value="Genomic_DNA"/>
</dbReference>
<protein>
    <submittedName>
        <fullName evidence="2">Uncharacterized protein</fullName>
    </submittedName>
</protein>
<reference evidence="2 3" key="1">
    <citation type="submission" date="2024-06" db="EMBL/GenBank/DDBJ databases">
        <title>The Natural Products Discovery Center: Release of the First 8490 Sequenced Strains for Exploring Actinobacteria Biosynthetic Diversity.</title>
        <authorList>
            <person name="Kalkreuter E."/>
            <person name="Kautsar S.A."/>
            <person name="Yang D."/>
            <person name="Bader C.D."/>
            <person name="Teijaro C.N."/>
            <person name="Fluegel L."/>
            <person name="Davis C.M."/>
            <person name="Simpson J.R."/>
            <person name="Lauterbach L."/>
            <person name="Steele A.D."/>
            <person name="Gui C."/>
            <person name="Meng S."/>
            <person name="Li G."/>
            <person name="Viehrig K."/>
            <person name="Ye F."/>
            <person name="Su P."/>
            <person name="Kiefer A.F."/>
            <person name="Nichols A."/>
            <person name="Cepeda A.J."/>
            <person name="Yan W."/>
            <person name="Fan B."/>
            <person name="Jiang Y."/>
            <person name="Adhikari A."/>
            <person name="Zheng C.-J."/>
            <person name="Schuster L."/>
            <person name="Cowan T.M."/>
            <person name="Smanski M.J."/>
            <person name="Chevrette M.G."/>
            <person name="De Carvalho L.P.S."/>
            <person name="Shen B."/>
        </authorList>
    </citation>
    <scope>NUCLEOTIDE SEQUENCE [LARGE SCALE GENOMIC DNA]</scope>
    <source>
        <strain evidence="2 3">NPDC006434</strain>
    </source>
</reference>
<keyword evidence="3" id="KW-1185">Reference proteome</keyword>
<name>A0ABV2V5U0_9ACTN</name>
<evidence type="ECO:0000313" key="3">
    <source>
        <dbReference type="Proteomes" id="UP001550210"/>
    </source>
</evidence>
<accession>A0ABV2V5U0</accession>
<dbReference type="Proteomes" id="UP001550210">
    <property type="component" value="Unassembled WGS sequence"/>
</dbReference>
<dbReference type="RefSeq" id="WP_355399610.1">
    <property type="nucleotide sequence ID" value="NZ_JBEGHN010000045.1"/>
</dbReference>
<comment type="caution">
    <text evidence="2">The sequence shown here is derived from an EMBL/GenBank/DDBJ whole genome shotgun (WGS) entry which is preliminary data.</text>
</comment>
<evidence type="ECO:0000256" key="1">
    <source>
        <dbReference type="SAM" id="SignalP"/>
    </source>
</evidence>
<sequence>MDRRTRARVGTAAAGAVLALAALQGSSSGAQTVADVSSPATVCEGTQPEGSLAGLGSPEDTALQRTLNHVDKIAHRRYSDIFTGLEVDEEGSSAEIYRMPSASFDAAVCGTAEKGVTVRLHDTDINEADITALADRISEDMSRWDGTFQLREVGQDGRGHVLVGVDDPETAEPILRAAFGERNAKYIRVEYAPQAELL</sequence>
<gene>
    <name evidence="2" type="ORF">ABZZ21_26400</name>
</gene>
<feature type="chain" id="PRO_5046711118" evidence="1">
    <location>
        <begin position="31"/>
        <end position="198"/>
    </location>
</feature>
<evidence type="ECO:0000313" key="2">
    <source>
        <dbReference type="EMBL" id="MET9848014.1"/>
    </source>
</evidence>